<dbReference type="AlphaFoldDB" id="A0A7H9AT30"/>
<protein>
    <submittedName>
        <fullName evidence="3">Response regulator</fullName>
    </submittedName>
</protein>
<proteinExistence type="predicted"/>
<dbReference type="Gene3D" id="3.40.50.2300">
    <property type="match status" value="1"/>
</dbReference>
<reference evidence="3 4" key="1">
    <citation type="journal article" date="2006" name="Int. J. Syst. Evol. Microbiol.">
        <title>Costertonia aggregata gen. nov., sp. nov., a mesophilic marine bacterium of the family Flavobacteriaceae, isolated from a mature biofilm.</title>
        <authorList>
            <person name="Kwon K.K."/>
            <person name="Lee Y.K."/>
            <person name="Lee H.K."/>
        </authorList>
    </citation>
    <scope>NUCLEOTIDE SEQUENCE [LARGE SCALE GENOMIC DNA]</scope>
    <source>
        <strain evidence="3 4">KCCM 42265</strain>
    </source>
</reference>
<dbReference type="KEGG" id="cagg:HYG79_14825"/>
<dbReference type="EMBL" id="CP058595">
    <property type="protein sequence ID" value="QLG46567.1"/>
    <property type="molecule type" value="Genomic_DNA"/>
</dbReference>
<dbReference type="SUPFAM" id="SSF52172">
    <property type="entry name" value="CheY-like"/>
    <property type="match status" value="1"/>
</dbReference>
<evidence type="ECO:0000313" key="4">
    <source>
        <dbReference type="Proteomes" id="UP000509302"/>
    </source>
</evidence>
<dbReference type="Pfam" id="PF00072">
    <property type="entry name" value="Response_reg"/>
    <property type="match status" value="1"/>
</dbReference>
<keyword evidence="1" id="KW-0597">Phosphoprotein</keyword>
<evidence type="ECO:0000256" key="1">
    <source>
        <dbReference type="PROSITE-ProRule" id="PRU00169"/>
    </source>
</evidence>
<gene>
    <name evidence="3" type="ORF">HYG79_14825</name>
</gene>
<dbReference type="InterPro" id="IPR001789">
    <property type="entry name" value="Sig_transdc_resp-reg_receiver"/>
</dbReference>
<dbReference type="InterPro" id="IPR052893">
    <property type="entry name" value="TCS_response_regulator"/>
</dbReference>
<dbReference type="PANTHER" id="PTHR44520">
    <property type="entry name" value="RESPONSE REGULATOR RCP1-RELATED"/>
    <property type="match status" value="1"/>
</dbReference>
<name>A0A7H9AT30_9FLAO</name>
<dbReference type="GO" id="GO:0000160">
    <property type="term" value="P:phosphorelay signal transduction system"/>
    <property type="evidence" value="ECO:0007669"/>
    <property type="project" value="InterPro"/>
</dbReference>
<evidence type="ECO:0000313" key="3">
    <source>
        <dbReference type="EMBL" id="QLG46567.1"/>
    </source>
</evidence>
<evidence type="ECO:0000259" key="2">
    <source>
        <dbReference type="PROSITE" id="PS50110"/>
    </source>
</evidence>
<keyword evidence="4" id="KW-1185">Reference proteome</keyword>
<dbReference type="InterPro" id="IPR011006">
    <property type="entry name" value="CheY-like_superfamily"/>
</dbReference>
<dbReference type="PANTHER" id="PTHR44520:SF2">
    <property type="entry name" value="RESPONSE REGULATOR RCP1"/>
    <property type="match status" value="1"/>
</dbReference>
<dbReference type="PROSITE" id="PS50110">
    <property type="entry name" value="RESPONSE_REGULATORY"/>
    <property type="match status" value="1"/>
</dbReference>
<dbReference type="RefSeq" id="WP_179242846.1">
    <property type="nucleotide sequence ID" value="NZ_CP058595.1"/>
</dbReference>
<accession>A0A7H9AT30</accession>
<sequence>MTIYLADDDEDDRIFFRDAFSDIPSDSEISEFTNGVALLKALHDASELPDVIFLDLNMPLMDGFECLADIRDIKKFSKIPVIIYSTSFHKKEVERLQEMGATKYLKKPSSFNQLKTLLNKSLQDVKALQSSKKDTSEQSFLVE</sequence>
<dbReference type="SMART" id="SM00448">
    <property type="entry name" value="REC"/>
    <property type="match status" value="1"/>
</dbReference>
<feature type="modified residue" description="4-aspartylphosphate" evidence="1">
    <location>
        <position position="55"/>
    </location>
</feature>
<dbReference type="Proteomes" id="UP000509302">
    <property type="component" value="Chromosome"/>
</dbReference>
<feature type="domain" description="Response regulatory" evidence="2">
    <location>
        <begin position="2"/>
        <end position="122"/>
    </location>
</feature>
<organism evidence="3 4">
    <name type="scientific">Costertonia aggregata</name>
    <dbReference type="NCBI Taxonomy" id="343403"/>
    <lineage>
        <taxon>Bacteria</taxon>
        <taxon>Pseudomonadati</taxon>
        <taxon>Bacteroidota</taxon>
        <taxon>Flavobacteriia</taxon>
        <taxon>Flavobacteriales</taxon>
        <taxon>Flavobacteriaceae</taxon>
        <taxon>Costertonia</taxon>
    </lineage>
</organism>